<proteinExistence type="predicted"/>
<dbReference type="Proteomes" id="UP000023152">
    <property type="component" value="Unassembled WGS sequence"/>
</dbReference>
<gene>
    <name evidence="2" type="ORF">RFI_31203</name>
</gene>
<keyword evidence="1" id="KW-0812">Transmembrane</keyword>
<keyword evidence="1" id="KW-0472">Membrane</keyword>
<evidence type="ECO:0000313" key="2">
    <source>
        <dbReference type="EMBL" id="ETO06191.1"/>
    </source>
</evidence>
<feature type="non-terminal residue" evidence="2">
    <location>
        <position position="198"/>
    </location>
</feature>
<dbReference type="EMBL" id="ASPP01027384">
    <property type="protein sequence ID" value="ETO06191.1"/>
    <property type="molecule type" value="Genomic_DNA"/>
</dbReference>
<keyword evidence="1" id="KW-1133">Transmembrane helix</keyword>
<keyword evidence="3" id="KW-1185">Reference proteome</keyword>
<accession>X6LXU6</accession>
<sequence>MICKFCKKTCNIYLIDSINFKFVITIESIDNSLVTLNCLKSPFFVSTGAHKLISIIIALLYFVLTGAPQQIHNPSISKLEKNKLEPSLKNEHYWNNPFYSKKTNKDKHFVIESCGNERLIFRPSQLREDGRMSEAAKEANWQQLLQTTKDQLKLAPASTFLFVRKDSNDDQIDNDDDLMDIWNELVRNKKIQCYVFQL</sequence>
<comment type="caution">
    <text evidence="2">The sequence shown here is derived from an EMBL/GenBank/DDBJ whole genome shotgun (WGS) entry which is preliminary data.</text>
</comment>
<reference evidence="2 3" key="1">
    <citation type="journal article" date="2013" name="Curr. Biol.">
        <title>The Genome of the Foraminiferan Reticulomyxa filosa.</title>
        <authorList>
            <person name="Glockner G."/>
            <person name="Hulsmann N."/>
            <person name="Schleicher M."/>
            <person name="Noegel A.A."/>
            <person name="Eichinger L."/>
            <person name="Gallinger C."/>
            <person name="Pawlowski J."/>
            <person name="Sierra R."/>
            <person name="Euteneuer U."/>
            <person name="Pillet L."/>
            <person name="Moustafa A."/>
            <person name="Platzer M."/>
            <person name="Groth M."/>
            <person name="Szafranski K."/>
            <person name="Schliwa M."/>
        </authorList>
    </citation>
    <scope>NUCLEOTIDE SEQUENCE [LARGE SCALE GENOMIC DNA]</scope>
</reference>
<dbReference type="AlphaFoldDB" id="X6LXU6"/>
<name>X6LXU6_RETFI</name>
<evidence type="ECO:0000256" key="1">
    <source>
        <dbReference type="SAM" id="Phobius"/>
    </source>
</evidence>
<evidence type="ECO:0000313" key="3">
    <source>
        <dbReference type="Proteomes" id="UP000023152"/>
    </source>
</evidence>
<organism evidence="2 3">
    <name type="scientific">Reticulomyxa filosa</name>
    <dbReference type="NCBI Taxonomy" id="46433"/>
    <lineage>
        <taxon>Eukaryota</taxon>
        <taxon>Sar</taxon>
        <taxon>Rhizaria</taxon>
        <taxon>Retaria</taxon>
        <taxon>Foraminifera</taxon>
        <taxon>Monothalamids</taxon>
        <taxon>Reticulomyxidae</taxon>
        <taxon>Reticulomyxa</taxon>
    </lineage>
</organism>
<protein>
    <submittedName>
        <fullName evidence="2">Uncharacterized protein</fullName>
    </submittedName>
</protein>
<feature type="transmembrane region" description="Helical" evidence="1">
    <location>
        <begin position="43"/>
        <end position="64"/>
    </location>
</feature>